<feature type="transmembrane region" description="Helical" evidence="2">
    <location>
        <begin position="119"/>
        <end position="139"/>
    </location>
</feature>
<feature type="transmembrane region" description="Helical" evidence="2">
    <location>
        <begin position="308"/>
        <end position="326"/>
    </location>
</feature>
<keyword evidence="2" id="KW-1133">Transmembrane helix</keyword>
<sequence length="411" mass="44963">MRLFELSGSASVPLILLMVGVFLVGVLAAVVMLIGTMTSPLRFPGGSRPDAPAIPYVTGLHAGQVYFNEIASGSLAEWHRKWHVKPAELLLRERNESLVRETHNLAVRAEYKYARTSEAVAVLSFALLSFASAAVLLIRAAVDPLTDGTSPASPVPMDWRLRVGLAAVLLGYGWLQLRNSVRGELQSVADLASLLEKEEEGGRREVLREQSWIRTAAHPLAVALVPAWFVLAPADHWAWVGIAGAVALPWLAWWLLSRALAISNDAVDARMSQICEVESGVNSSAEDRSPFVERSKHLKARQKTVRRWTGAVALIYVAAGSSFVYADWYPGQLLLALAGSVSLLVSALVATATRQRRRVDRYEERRDKALAAAEGPDAGREMSDVRRNGAASHRPRVDDEVAEPDEHPVRH</sequence>
<comment type="caution">
    <text evidence="3">The sequence shown here is derived from an EMBL/GenBank/DDBJ whole genome shotgun (WGS) entry which is preliminary data.</text>
</comment>
<gene>
    <name evidence="3" type="ORF">LY71_12110</name>
</gene>
<protein>
    <submittedName>
        <fullName evidence="3">Uncharacterized protein</fullName>
    </submittedName>
</protein>
<proteinExistence type="predicted"/>
<accession>A0A2T0T112</accession>
<feature type="transmembrane region" description="Helical" evidence="2">
    <location>
        <begin position="332"/>
        <end position="352"/>
    </location>
</feature>
<evidence type="ECO:0000256" key="1">
    <source>
        <dbReference type="SAM" id="MobiDB-lite"/>
    </source>
</evidence>
<feature type="transmembrane region" description="Helical" evidence="2">
    <location>
        <begin position="237"/>
        <end position="256"/>
    </location>
</feature>
<feature type="compositionally biased region" description="Basic and acidic residues" evidence="1">
    <location>
        <begin position="395"/>
        <end position="411"/>
    </location>
</feature>
<organism evidence="3 4">
    <name type="scientific">Geodermatophilus tzadiensis</name>
    <dbReference type="NCBI Taxonomy" id="1137988"/>
    <lineage>
        <taxon>Bacteria</taxon>
        <taxon>Bacillati</taxon>
        <taxon>Actinomycetota</taxon>
        <taxon>Actinomycetes</taxon>
        <taxon>Geodermatophilales</taxon>
        <taxon>Geodermatophilaceae</taxon>
        <taxon>Geodermatophilus</taxon>
    </lineage>
</organism>
<feature type="transmembrane region" description="Helical" evidence="2">
    <location>
        <begin position="12"/>
        <end position="34"/>
    </location>
</feature>
<keyword evidence="2" id="KW-0472">Membrane</keyword>
<keyword evidence="4" id="KW-1185">Reference proteome</keyword>
<dbReference type="EMBL" id="PVTG01000021">
    <property type="protein sequence ID" value="PRY39341.1"/>
    <property type="molecule type" value="Genomic_DNA"/>
</dbReference>
<evidence type="ECO:0000313" key="3">
    <source>
        <dbReference type="EMBL" id="PRY39341.1"/>
    </source>
</evidence>
<feature type="region of interest" description="Disordered" evidence="1">
    <location>
        <begin position="359"/>
        <end position="411"/>
    </location>
</feature>
<name>A0A2T0T112_9ACTN</name>
<evidence type="ECO:0000256" key="2">
    <source>
        <dbReference type="SAM" id="Phobius"/>
    </source>
</evidence>
<keyword evidence="2" id="KW-0812">Transmembrane</keyword>
<feature type="compositionally biased region" description="Basic and acidic residues" evidence="1">
    <location>
        <begin position="360"/>
        <end position="369"/>
    </location>
</feature>
<feature type="compositionally biased region" description="Basic and acidic residues" evidence="1">
    <location>
        <begin position="377"/>
        <end position="387"/>
    </location>
</feature>
<dbReference type="Proteomes" id="UP000239210">
    <property type="component" value="Unassembled WGS sequence"/>
</dbReference>
<reference evidence="3 4" key="1">
    <citation type="submission" date="2018-03" db="EMBL/GenBank/DDBJ databases">
        <title>Genomic Encyclopedia of Archaeal and Bacterial Type Strains, Phase II (KMG-II): from individual species to whole genera.</title>
        <authorList>
            <person name="Goeker M."/>
        </authorList>
    </citation>
    <scope>NUCLEOTIDE SEQUENCE [LARGE SCALE GENOMIC DNA]</scope>
    <source>
        <strain evidence="3 4">DSM 45416</strain>
    </source>
</reference>
<dbReference type="AlphaFoldDB" id="A0A2T0T112"/>
<evidence type="ECO:0000313" key="4">
    <source>
        <dbReference type="Proteomes" id="UP000239210"/>
    </source>
</evidence>